<dbReference type="OrthoDB" id="7704812at2"/>
<name>A0A1M6FVE8_9RHOB</name>
<reference evidence="2 3" key="1">
    <citation type="submission" date="2016-11" db="EMBL/GenBank/DDBJ databases">
        <authorList>
            <person name="Jaros S."/>
            <person name="Januszkiewicz K."/>
            <person name="Wedrychowicz H."/>
        </authorList>
    </citation>
    <scope>NUCLEOTIDE SEQUENCE [LARGE SCALE GENOMIC DNA]</scope>
    <source>
        <strain evidence="2 3">DSM 100565</strain>
    </source>
</reference>
<dbReference type="RefSeq" id="WP_073331042.1">
    <property type="nucleotide sequence ID" value="NZ_FQYO01000004.1"/>
</dbReference>
<feature type="transmembrane region" description="Helical" evidence="1">
    <location>
        <begin position="20"/>
        <end position="42"/>
    </location>
</feature>
<evidence type="ECO:0000256" key="1">
    <source>
        <dbReference type="SAM" id="Phobius"/>
    </source>
</evidence>
<feature type="transmembrane region" description="Helical" evidence="1">
    <location>
        <begin position="159"/>
        <end position="181"/>
    </location>
</feature>
<accession>A0A1M6FVE8</accession>
<evidence type="ECO:0000313" key="2">
    <source>
        <dbReference type="EMBL" id="SHJ01610.1"/>
    </source>
</evidence>
<keyword evidence="3" id="KW-1185">Reference proteome</keyword>
<dbReference type="EMBL" id="FQYO01000004">
    <property type="protein sequence ID" value="SHJ01610.1"/>
    <property type="molecule type" value="Genomic_DNA"/>
</dbReference>
<feature type="transmembrane region" description="Helical" evidence="1">
    <location>
        <begin position="62"/>
        <end position="86"/>
    </location>
</feature>
<feature type="transmembrane region" description="Helical" evidence="1">
    <location>
        <begin position="230"/>
        <end position="258"/>
    </location>
</feature>
<keyword evidence="1" id="KW-0472">Membrane</keyword>
<sequence>MGWQIVRHSFALLGRNLGAAARASLGPILIAVLVILLIGAASGVSPAALAALDPANPAAPGLAGGALLVGLATLLVVLFVSAWVAVTWHRYVLLEEEPALVPALGGRPVWPYLGRTIVLSIVLILCAIPLSFVTGLVAAPFIGADPGAGTAPAPGFGPAFVIGVLFAAVLTWLWLRFGLILPATAVGQPMRMGESWARTKPAAGAIFLATLILMAITFAAGIVVDLALGGTILATILSLLVNWVSLMVGISILTTLYGHLVEGREIPR</sequence>
<organism evidence="2 3">
    <name type="scientific">Wenxinia saemankumensis</name>
    <dbReference type="NCBI Taxonomy" id="1447782"/>
    <lineage>
        <taxon>Bacteria</taxon>
        <taxon>Pseudomonadati</taxon>
        <taxon>Pseudomonadota</taxon>
        <taxon>Alphaproteobacteria</taxon>
        <taxon>Rhodobacterales</taxon>
        <taxon>Roseobacteraceae</taxon>
        <taxon>Wenxinia</taxon>
    </lineage>
</organism>
<evidence type="ECO:0008006" key="4">
    <source>
        <dbReference type="Google" id="ProtNLM"/>
    </source>
</evidence>
<evidence type="ECO:0000313" key="3">
    <source>
        <dbReference type="Proteomes" id="UP000184292"/>
    </source>
</evidence>
<feature type="transmembrane region" description="Helical" evidence="1">
    <location>
        <begin position="117"/>
        <end position="139"/>
    </location>
</feature>
<dbReference type="STRING" id="1447782.SAMN05444417_2521"/>
<proteinExistence type="predicted"/>
<keyword evidence="1" id="KW-1133">Transmembrane helix</keyword>
<dbReference type="AlphaFoldDB" id="A0A1M6FVE8"/>
<gene>
    <name evidence="2" type="ORF">SAMN05444417_2521</name>
</gene>
<keyword evidence="1" id="KW-0812">Transmembrane</keyword>
<dbReference type="Proteomes" id="UP000184292">
    <property type="component" value="Unassembled WGS sequence"/>
</dbReference>
<protein>
    <recommendedName>
        <fullName evidence="4">Glycerophosphoryl diester phosphodiesterase membrane domain-containing protein</fullName>
    </recommendedName>
</protein>
<feature type="transmembrane region" description="Helical" evidence="1">
    <location>
        <begin position="202"/>
        <end position="224"/>
    </location>
</feature>